<dbReference type="EMBL" id="ML119052">
    <property type="protein sequence ID" value="ROT40284.1"/>
    <property type="molecule type" value="Genomic_DNA"/>
</dbReference>
<evidence type="ECO:0000313" key="1">
    <source>
        <dbReference type="EMBL" id="ROT40284.1"/>
    </source>
</evidence>
<organism evidence="1 2">
    <name type="scientific">Sodiomyces alkalinus (strain CBS 110278 / VKM F-3762 / F11)</name>
    <name type="common">Alkaliphilic filamentous fungus</name>
    <dbReference type="NCBI Taxonomy" id="1314773"/>
    <lineage>
        <taxon>Eukaryota</taxon>
        <taxon>Fungi</taxon>
        <taxon>Dikarya</taxon>
        <taxon>Ascomycota</taxon>
        <taxon>Pezizomycotina</taxon>
        <taxon>Sordariomycetes</taxon>
        <taxon>Hypocreomycetidae</taxon>
        <taxon>Glomerellales</taxon>
        <taxon>Plectosphaerellaceae</taxon>
        <taxon>Sodiomyces</taxon>
    </lineage>
</organism>
<keyword evidence="2" id="KW-1185">Reference proteome</keyword>
<reference evidence="1 2" key="1">
    <citation type="journal article" date="2018" name="Mol. Ecol.">
        <title>The obligate alkalophilic soda-lake fungus Sodiomyces alkalinus has shifted to a protein diet.</title>
        <authorList>
            <person name="Grum-Grzhimaylo A.A."/>
            <person name="Falkoski D.L."/>
            <person name="van den Heuvel J."/>
            <person name="Valero-Jimenez C.A."/>
            <person name="Min B."/>
            <person name="Choi I.G."/>
            <person name="Lipzen A."/>
            <person name="Daum C.G."/>
            <person name="Aanen D.K."/>
            <person name="Tsang A."/>
            <person name="Henrissat B."/>
            <person name="Bilanenko E.N."/>
            <person name="de Vries R.P."/>
            <person name="van Kan J.A.L."/>
            <person name="Grigoriev I.V."/>
            <person name="Debets A.J.M."/>
        </authorList>
    </citation>
    <scope>NUCLEOTIDE SEQUENCE [LARGE SCALE GENOMIC DNA]</scope>
    <source>
        <strain evidence="1 2">F11</strain>
    </source>
</reference>
<sequence>MITKYIDHAGASLPWLIGRGALILGHASPASHLSAAMDALDRFRACRLATMSAGWVKDQEPISWSSQHCLMANAQDNAHQRGPTISWAASGSHFYPGDQKVAVLWDVDCFAGVRSVAGEDIGDQQPQTVTASLHYSTLSARILKVRPKIA</sequence>
<gene>
    <name evidence="1" type="ORF">SODALDRAFT_376076</name>
</gene>
<dbReference type="AlphaFoldDB" id="A0A3N2Q0I7"/>
<accession>A0A3N2Q0I7</accession>
<dbReference type="RefSeq" id="XP_028468090.1">
    <property type="nucleotide sequence ID" value="XM_028614785.1"/>
</dbReference>
<evidence type="ECO:0000313" key="2">
    <source>
        <dbReference type="Proteomes" id="UP000272025"/>
    </source>
</evidence>
<protein>
    <submittedName>
        <fullName evidence="1">Uncharacterized protein</fullName>
    </submittedName>
</protein>
<name>A0A3N2Q0I7_SODAK</name>
<proteinExistence type="predicted"/>
<dbReference type="Proteomes" id="UP000272025">
    <property type="component" value="Unassembled WGS sequence"/>
</dbReference>
<dbReference type="GeneID" id="39583262"/>